<name>A0ABY7C135_9HYPH</name>
<organism evidence="1 2">
    <name type="scientific">Jiella pelagia</name>
    <dbReference type="NCBI Taxonomy" id="2986949"/>
    <lineage>
        <taxon>Bacteria</taxon>
        <taxon>Pseudomonadati</taxon>
        <taxon>Pseudomonadota</taxon>
        <taxon>Alphaproteobacteria</taxon>
        <taxon>Hyphomicrobiales</taxon>
        <taxon>Aurantimonadaceae</taxon>
        <taxon>Jiella</taxon>
    </lineage>
</organism>
<evidence type="ECO:0000313" key="1">
    <source>
        <dbReference type="EMBL" id="WAP69413.1"/>
    </source>
</evidence>
<proteinExistence type="predicted"/>
<dbReference type="Proteomes" id="UP001164020">
    <property type="component" value="Chromosome"/>
</dbReference>
<sequence>MNIEWCLPTISVSLVAYRLAEVLVRRDDRAVDLELDDRQRLAQGREDRRGCCTRHAIQSKHHSLHQIRRLIYGIGQNS</sequence>
<accession>A0ABY7C135</accession>
<protein>
    <recommendedName>
        <fullName evidence="3">Secreted protein</fullName>
    </recommendedName>
</protein>
<gene>
    <name evidence="1" type="ORF">OH818_03805</name>
</gene>
<reference evidence="1" key="1">
    <citation type="submission" date="2022-12" db="EMBL/GenBank/DDBJ databases">
        <title>Jiella pelagia sp. nov., isolated from phosphonate enriched culture of Northwest Pacific surface seawater.</title>
        <authorList>
            <person name="Shin D.Y."/>
            <person name="Hwang C.Y."/>
        </authorList>
    </citation>
    <scope>NUCLEOTIDE SEQUENCE</scope>
    <source>
        <strain evidence="1">HL-NP1</strain>
    </source>
</reference>
<evidence type="ECO:0000313" key="2">
    <source>
        <dbReference type="Proteomes" id="UP001164020"/>
    </source>
</evidence>
<dbReference type="EMBL" id="CP114029">
    <property type="protein sequence ID" value="WAP69413.1"/>
    <property type="molecule type" value="Genomic_DNA"/>
</dbReference>
<evidence type="ECO:0008006" key="3">
    <source>
        <dbReference type="Google" id="ProtNLM"/>
    </source>
</evidence>
<keyword evidence="2" id="KW-1185">Reference proteome</keyword>